<sequence length="108" mass="12306">MTDLTAQLTDLRRPRLLVRAARHGVSTYRRNRDLRRITGQSHSTSSPQTVVESLLHQEEQLEQIRQAHDGTYNVGKHVELLIALMAESRCLPVETRSVGRPGWRPTVV</sequence>
<dbReference type="Pfam" id="PF20083">
    <property type="entry name" value="DUF6477"/>
    <property type="match status" value="1"/>
</dbReference>
<proteinExistence type="predicted"/>
<dbReference type="RefSeq" id="WP_090216949.1">
    <property type="nucleotide sequence ID" value="NZ_FOYO01000001.1"/>
</dbReference>
<dbReference type="STRING" id="670154.SAMN04488002_2352"/>
<protein>
    <submittedName>
        <fullName evidence="1">Uncharacterized protein</fullName>
    </submittedName>
</protein>
<dbReference type="EMBL" id="FOYO01000001">
    <property type="protein sequence ID" value="SFR48430.1"/>
    <property type="molecule type" value="Genomic_DNA"/>
</dbReference>
<name>A0A1I6H212_9RHOB</name>
<dbReference type="InterPro" id="IPR045516">
    <property type="entry name" value="DUF6477"/>
</dbReference>
<reference evidence="2" key="1">
    <citation type="submission" date="2016-10" db="EMBL/GenBank/DDBJ databases">
        <authorList>
            <person name="Varghese N."/>
            <person name="Submissions S."/>
        </authorList>
    </citation>
    <scope>NUCLEOTIDE SEQUENCE [LARGE SCALE GENOMIC DNA]</scope>
    <source>
        <strain evidence="2">DSM 26921</strain>
    </source>
</reference>
<dbReference type="Proteomes" id="UP000199658">
    <property type="component" value="Unassembled WGS sequence"/>
</dbReference>
<keyword evidence="2" id="KW-1185">Reference proteome</keyword>
<gene>
    <name evidence="1" type="ORF">SAMN04488002_2352</name>
</gene>
<dbReference type="OrthoDB" id="7875218at2"/>
<organism evidence="1 2">
    <name type="scientific">Litoreibacter janthinus</name>
    <dbReference type="NCBI Taxonomy" id="670154"/>
    <lineage>
        <taxon>Bacteria</taxon>
        <taxon>Pseudomonadati</taxon>
        <taxon>Pseudomonadota</taxon>
        <taxon>Alphaproteobacteria</taxon>
        <taxon>Rhodobacterales</taxon>
        <taxon>Roseobacteraceae</taxon>
        <taxon>Litoreibacter</taxon>
    </lineage>
</organism>
<accession>A0A1I6H212</accession>
<dbReference type="AlphaFoldDB" id="A0A1I6H212"/>
<evidence type="ECO:0000313" key="2">
    <source>
        <dbReference type="Proteomes" id="UP000199658"/>
    </source>
</evidence>
<evidence type="ECO:0000313" key="1">
    <source>
        <dbReference type="EMBL" id="SFR48430.1"/>
    </source>
</evidence>